<accession>A0ACC1LKJ0</accession>
<comment type="caution">
    <text evidence="1">The sequence shown here is derived from an EMBL/GenBank/DDBJ whole genome shotgun (WGS) entry which is preliminary data.</text>
</comment>
<dbReference type="EMBL" id="JANBUP010000781">
    <property type="protein sequence ID" value="KAJ2810182.1"/>
    <property type="molecule type" value="Genomic_DNA"/>
</dbReference>
<sequence>MSFEFTPEEQSRVDVADFIGIHFDPIGYVDLSTIIVLSTMYFVELLALCYQFYNRHYPPLRVKNVPLMCSLYVGAIAWFIGDICTSGLVHIGQSQLLRNCKFTLIWLKMCIGAYYGTSMFALRCYSLYYVFCKGKAFKGRVVYMSFGITILSIVLFGVVSTFLPTELTTHYEDIIEMCYANYNYVIAAILVIWSIWAVIAVMTWRMRNISFCFNERIEIMVILILLFAM</sequence>
<dbReference type="Proteomes" id="UP001140096">
    <property type="component" value="Unassembled WGS sequence"/>
</dbReference>
<keyword evidence="2" id="KW-1185">Reference proteome</keyword>
<protein>
    <submittedName>
        <fullName evidence="1">Uncharacterized protein</fullName>
    </submittedName>
</protein>
<proteinExistence type="predicted"/>
<gene>
    <name evidence="1" type="ORF">H4S07_002817</name>
</gene>
<name>A0ACC1LKJ0_9FUNG</name>
<reference evidence="1" key="1">
    <citation type="submission" date="2022-07" db="EMBL/GenBank/DDBJ databases">
        <title>Phylogenomic reconstructions and comparative analyses of Kickxellomycotina fungi.</title>
        <authorList>
            <person name="Reynolds N.K."/>
            <person name="Stajich J.E."/>
            <person name="Barry K."/>
            <person name="Grigoriev I.V."/>
            <person name="Crous P."/>
            <person name="Smith M.E."/>
        </authorList>
    </citation>
    <scope>NUCLEOTIDE SEQUENCE</scope>
    <source>
        <strain evidence="1">CBS 102833</strain>
    </source>
</reference>
<evidence type="ECO:0000313" key="1">
    <source>
        <dbReference type="EMBL" id="KAJ2810182.1"/>
    </source>
</evidence>
<feature type="non-terminal residue" evidence="1">
    <location>
        <position position="229"/>
    </location>
</feature>
<organism evidence="1 2">
    <name type="scientific">Coemansia furcata</name>
    <dbReference type="NCBI Taxonomy" id="417177"/>
    <lineage>
        <taxon>Eukaryota</taxon>
        <taxon>Fungi</taxon>
        <taxon>Fungi incertae sedis</taxon>
        <taxon>Zoopagomycota</taxon>
        <taxon>Kickxellomycotina</taxon>
        <taxon>Kickxellomycetes</taxon>
        <taxon>Kickxellales</taxon>
        <taxon>Kickxellaceae</taxon>
        <taxon>Coemansia</taxon>
    </lineage>
</organism>
<evidence type="ECO:0000313" key="2">
    <source>
        <dbReference type="Proteomes" id="UP001140096"/>
    </source>
</evidence>